<sequence>HLAADPLTEPAREILEAISPSPATH</sequence>
<gene>
    <name evidence="2" type="ORF">BCF74_15311</name>
</gene>
<dbReference type="AlphaFoldDB" id="A0A2T0TQW9"/>
<dbReference type="EMBL" id="PVTI01000053">
    <property type="protein sequence ID" value="PRY48066.1"/>
    <property type="molecule type" value="Genomic_DNA"/>
</dbReference>
<proteinExistence type="predicted"/>
<keyword evidence="3" id="KW-1185">Reference proteome</keyword>
<dbReference type="Proteomes" id="UP000237822">
    <property type="component" value="Unassembled WGS sequence"/>
</dbReference>
<comment type="caution">
    <text evidence="2">The sequence shown here is derived from an EMBL/GenBank/DDBJ whole genome shotgun (WGS) entry which is preliminary data.</text>
</comment>
<reference evidence="2 3" key="1">
    <citation type="submission" date="2018-03" db="EMBL/GenBank/DDBJ databases">
        <title>Genomic Encyclopedia of Archaeal and Bacterial Type Strains, Phase II (KMG-II): from individual species to whole genera.</title>
        <authorList>
            <person name="Goeker M."/>
        </authorList>
    </citation>
    <scope>NUCLEOTIDE SEQUENCE [LARGE SCALE GENOMIC DNA]</scope>
    <source>
        <strain evidence="2 3">ATCC BAA-1496</strain>
    </source>
</reference>
<feature type="non-terminal residue" evidence="2">
    <location>
        <position position="1"/>
    </location>
</feature>
<evidence type="ECO:0000256" key="1">
    <source>
        <dbReference type="SAM" id="MobiDB-lite"/>
    </source>
</evidence>
<organism evidence="2 3">
    <name type="scientific">Knoellia remsis</name>
    <dbReference type="NCBI Taxonomy" id="407159"/>
    <lineage>
        <taxon>Bacteria</taxon>
        <taxon>Bacillati</taxon>
        <taxon>Actinomycetota</taxon>
        <taxon>Actinomycetes</taxon>
        <taxon>Micrococcales</taxon>
        <taxon>Intrasporangiaceae</taxon>
        <taxon>Knoellia</taxon>
    </lineage>
</organism>
<accession>A0A2T0TQW9</accession>
<protein>
    <submittedName>
        <fullName evidence="2">Uncharacterized protein</fullName>
    </submittedName>
</protein>
<name>A0A2T0TQW9_9MICO</name>
<evidence type="ECO:0000313" key="3">
    <source>
        <dbReference type="Proteomes" id="UP000237822"/>
    </source>
</evidence>
<feature type="region of interest" description="Disordered" evidence="1">
    <location>
        <begin position="1"/>
        <end position="25"/>
    </location>
</feature>
<evidence type="ECO:0000313" key="2">
    <source>
        <dbReference type="EMBL" id="PRY48066.1"/>
    </source>
</evidence>